<evidence type="ECO:0000313" key="5">
    <source>
        <dbReference type="Proteomes" id="UP000233469"/>
    </source>
</evidence>
<sequence length="939" mass="106914">MHYHVLLDENGFNADSLQTLTYNLCYNFARCTRAVSIVPPVYYAHLVCARARFHASGENWSDPDTPEGAGVARYAAVKAELLKTIIAEFVRRPDLGRVGHSIKVRTNYFEITDLPFPKIYHYDIVIIPKVSPTSNRRIIQEAENSFSGVKAVFDGRRNVYAVRPFPFGDAHNLEVTMPAENDMNNVGIILPRVYKVIIRKVAEIDMREINRFLNGDCSISSNILTGIMALNVLIHHKPSKEHIKVGRIFYTNQGSQLLDGGMEVWQGYFQSIRPKPRKLMINVDLHATAFYERGSLIQLVVRILGKSTVEDLWRIHDRDRTKLEKCLKNLKIFVVLRFSRHRFRISKLTNTSASSTTFEVNGQQIDIATYFFNTYGRRLQYPFLPCVVVRNETYLPIEICNVVEGQRYMRKLNERQMADMIEFTCQPPQIRTNTINQGIEILNYRQNEYMYQFGFQISNDMVITQARVLPTPTLYYHPASKEDTFIPKDGLWNLKNKKVATGATLGSWACAVFGSERDYPIGTIQNFIRELVNTCQVAGMNIPSRNPPIQHCNPQGGIENSLKQVWVRAGNSAKSKPQLILCILPNTGAPLYAEIKRVGDTVIGVATQCIQGKHMFSAKKQYCANVCLKINVKLGGMNSFIDPSQMPFIAQRPTIIMGASVIHPAPGEQNTGGRSSIAAVTASVDAKAFRYFAAIRIQHGKQVVIDDLAEIIKELLKAFYQTCGRKPERILFYRDGISENQFLIVRENVIKAINAACKSLDEKYKPTITFVVVQKRHHTRFFPIDTRRDGDRTGNCPSGTVVDTTVVHPFEFDFYLLSHPSLQGISRPAHYHVLYDENGFNADSLQTLTYNLCFNFARCTRAVSIVPPVYYARLVCRRARFHMSDVTMPEDNTNNVDRRPPRIFKIRIKKVAEIHMEEINMFLDRRGLMTSNVLTGQYL</sequence>
<dbReference type="SMART" id="SM00949">
    <property type="entry name" value="PAZ"/>
    <property type="match status" value="1"/>
</dbReference>
<dbReference type="Pfam" id="PF16487">
    <property type="entry name" value="ArgoMid"/>
    <property type="match status" value="1"/>
</dbReference>
<dbReference type="InterPro" id="IPR014811">
    <property type="entry name" value="ArgoL1"/>
</dbReference>
<dbReference type="VEuPathDB" id="FungiDB:RhiirFUN_019525"/>
<dbReference type="Proteomes" id="UP000233469">
    <property type="component" value="Unassembled WGS sequence"/>
</dbReference>
<dbReference type="Pfam" id="PF08699">
    <property type="entry name" value="ArgoL1"/>
    <property type="match status" value="1"/>
</dbReference>
<dbReference type="PROSITE" id="PS50822">
    <property type="entry name" value="PIWI"/>
    <property type="match status" value="2"/>
</dbReference>
<dbReference type="SUPFAM" id="SSF101690">
    <property type="entry name" value="PAZ domain"/>
    <property type="match status" value="1"/>
</dbReference>
<evidence type="ECO:0000259" key="2">
    <source>
        <dbReference type="PROSITE" id="PS50821"/>
    </source>
</evidence>
<dbReference type="Pfam" id="PF02171">
    <property type="entry name" value="Piwi"/>
    <property type="match status" value="2"/>
</dbReference>
<dbReference type="InterPro" id="IPR012337">
    <property type="entry name" value="RNaseH-like_sf"/>
</dbReference>
<dbReference type="PROSITE" id="PS50821">
    <property type="entry name" value="PAZ"/>
    <property type="match status" value="1"/>
</dbReference>
<dbReference type="SMART" id="SM01163">
    <property type="entry name" value="DUF1785"/>
    <property type="match status" value="1"/>
</dbReference>
<dbReference type="PANTHER" id="PTHR22891">
    <property type="entry name" value="EUKARYOTIC TRANSLATION INITIATION FACTOR 2C"/>
    <property type="match status" value="1"/>
</dbReference>
<feature type="domain" description="Piwi" evidence="3">
    <location>
        <begin position="1"/>
        <end position="56"/>
    </location>
</feature>
<dbReference type="InterPro" id="IPR032472">
    <property type="entry name" value="ArgoL2"/>
</dbReference>
<dbReference type="CDD" id="cd04657">
    <property type="entry name" value="Piwi_ago-like"/>
    <property type="match status" value="1"/>
</dbReference>
<gene>
    <name evidence="4" type="ORF">RhiirC2_862768</name>
</gene>
<dbReference type="InterPro" id="IPR003100">
    <property type="entry name" value="PAZ_dom"/>
</dbReference>
<dbReference type="VEuPathDB" id="FungiDB:FUN_018118"/>
<dbReference type="SUPFAM" id="SSF53098">
    <property type="entry name" value="Ribonuclease H-like"/>
    <property type="match status" value="2"/>
</dbReference>
<dbReference type="GO" id="GO:0003723">
    <property type="term" value="F:RNA binding"/>
    <property type="evidence" value="ECO:0007669"/>
    <property type="project" value="InterPro"/>
</dbReference>
<reference evidence="4 5" key="2">
    <citation type="submission" date="2017-10" db="EMBL/GenBank/DDBJ databases">
        <title>Extensive intraspecific genome diversity in a model arbuscular mycorrhizal fungus.</title>
        <authorList>
            <person name="Chen E.C.H."/>
            <person name="Morin E."/>
            <person name="Baudet D."/>
            <person name="Noel J."/>
            <person name="Ndikumana S."/>
            <person name="Charron P."/>
            <person name="St-Onge C."/>
            <person name="Giorgi J."/>
            <person name="Grigoriev I.V."/>
            <person name="Roux C."/>
            <person name="Martin F.M."/>
            <person name="Corradi N."/>
        </authorList>
    </citation>
    <scope>NUCLEOTIDE SEQUENCE [LARGE SCALE GENOMIC DNA]</scope>
    <source>
        <strain evidence="4 5">C2</strain>
    </source>
</reference>
<dbReference type="Pfam" id="PF16488">
    <property type="entry name" value="ArgoL2"/>
    <property type="match status" value="1"/>
</dbReference>
<dbReference type="Gene3D" id="2.170.260.10">
    <property type="entry name" value="paz domain"/>
    <property type="match status" value="1"/>
</dbReference>
<evidence type="ECO:0000313" key="4">
    <source>
        <dbReference type="EMBL" id="PKK76200.1"/>
    </source>
</evidence>
<dbReference type="InterPro" id="IPR036085">
    <property type="entry name" value="PAZ_dom_sf"/>
</dbReference>
<dbReference type="InterPro" id="IPR036397">
    <property type="entry name" value="RNaseH_sf"/>
</dbReference>
<dbReference type="VEuPathDB" id="FungiDB:RhiirA1_537696"/>
<dbReference type="VEuPathDB" id="FungiDB:RhiirFUN_019524"/>
<accession>A0A2N1NQM7</accession>
<dbReference type="VEuPathDB" id="FungiDB:RhiirFUN_023789"/>
<dbReference type="Gene3D" id="3.30.420.10">
    <property type="entry name" value="Ribonuclease H-like superfamily/Ribonuclease H"/>
    <property type="match status" value="2"/>
</dbReference>
<dbReference type="InterPro" id="IPR032474">
    <property type="entry name" value="Argonaute_N"/>
</dbReference>
<dbReference type="Pfam" id="PF02170">
    <property type="entry name" value="PAZ"/>
    <property type="match status" value="1"/>
</dbReference>
<dbReference type="AlphaFoldDB" id="A0A2N1NQM7"/>
<dbReference type="CDD" id="cd02846">
    <property type="entry name" value="PAZ_argonaute_like"/>
    <property type="match status" value="1"/>
</dbReference>
<dbReference type="InterPro" id="IPR045246">
    <property type="entry name" value="Piwi_ago-like"/>
</dbReference>
<dbReference type="InterPro" id="IPR003165">
    <property type="entry name" value="Piwi"/>
</dbReference>
<dbReference type="SMART" id="SM00950">
    <property type="entry name" value="Piwi"/>
    <property type="match status" value="1"/>
</dbReference>
<reference evidence="4 5" key="1">
    <citation type="submission" date="2016-04" db="EMBL/GenBank/DDBJ databases">
        <title>Genome analyses suggest a sexual origin of heterokaryosis in a supposedly ancient asexual fungus.</title>
        <authorList>
            <person name="Ropars J."/>
            <person name="Sedzielewska K."/>
            <person name="Noel J."/>
            <person name="Charron P."/>
            <person name="Farinelli L."/>
            <person name="Marton T."/>
            <person name="Kruger M."/>
            <person name="Pelin A."/>
            <person name="Brachmann A."/>
            <person name="Corradi N."/>
        </authorList>
    </citation>
    <scope>NUCLEOTIDE SEQUENCE [LARGE SCALE GENOMIC DNA]</scope>
    <source>
        <strain evidence="4 5">C2</strain>
    </source>
</reference>
<name>A0A2N1NQM7_9GLOM</name>
<comment type="similarity">
    <text evidence="1">Belongs to the argonaute family.</text>
</comment>
<organism evidence="4 5">
    <name type="scientific">Rhizophagus irregularis</name>
    <dbReference type="NCBI Taxonomy" id="588596"/>
    <lineage>
        <taxon>Eukaryota</taxon>
        <taxon>Fungi</taxon>
        <taxon>Fungi incertae sedis</taxon>
        <taxon>Mucoromycota</taxon>
        <taxon>Glomeromycotina</taxon>
        <taxon>Glomeromycetes</taxon>
        <taxon>Glomerales</taxon>
        <taxon>Glomeraceae</taxon>
        <taxon>Rhizophagus</taxon>
    </lineage>
</organism>
<dbReference type="VEuPathDB" id="FungiDB:RhiirA1_524223"/>
<protein>
    <submittedName>
        <fullName evidence="4">Piwi-domain-containing protein</fullName>
    </submittedName>
</protein>
<dbReference type="EMBL" id="LLXL01000197">
    <property type="protein sequence ID" value="PKK76200.1"/>
    <property type="molecule type" value="Genomic_DNA"/>
</dbReference>
<evidence type="ECO:0000259" key="3">
    <source>
        <dbReference type="PROSITE" id="PS50822"/>
    </source>
</evidence>
<feature type="domain" description="Piwi" evidence="3">
    <location>
        <begin position="579"/>
        <end position="884"/>
    </location>
</feature>
<dbReference type="Gene3D" id="3.40.50.2300">
    <property type="match status" value="1"/>
</dbReference>
<feature type="domain" description="PAZ" evidence="2">
    <location>
        <begin position="295"/>
        <end position="404"/>
    </location>
</feature>
<comment type="caution">
    <text evidence="4">The sequence shown here is derived from an EMBL/GenBank/DDBJ whole genome shotgun (WGS) entry which is preliminary data.</text>
</comment>
<evidence type="ECO:0000256" key="1">
    <source>
        <dbReference type="RuleBase" id="RU361178"/>
    </source>
</evidence>
<dbReference type="Pfam" id="PF16486">
    <property type="entry name" value="ArgoN"/>
    <property type="match status" value="1"/>
</dbReference>
<dbReference type="InterPro" id="IPR032473">
    <property type="entry name" value="Argonaute_Mid_dom"/>
</dbReference>
<proteinExistence type="inferred from homology"/>